<accession>A0A8C2G0B2</accession>
<keyword evidence="7" id="KW-0965">Cell junction</keyword>
<dbReference type="PROSITE" id="PS51022">
    <property type="entry name" value="L27"/>
    <property type="match status" value="1"/>
</dbReference>
<reference evidence="12" key="1">
    <citation type="submission" date="2025-08" db="UniProtKB">
        <authorList>
            <consortium name="Ensembl"/>
        </authorList>
    </citation>
    <scope>IDENTIFICATION</scope>
</reference>
<dbReference type="InterPro" id="IPR036892">
    <property type="entry name" value="L27_dom_sf"/>
</dbReference>
<dbReference type="GO" id="GO:0016324">
    <property type="term" value="C:apical plasma membrane"/>
    <property type="evidence" value="ECO:0007669"/>
    <property type="project" value="UniProtKB-SubCell"/>
</dbReference>
<organism evidence="12 13">
    <name type="scientific">Cyprinus carpio</name>
    <name type="common">Common carp</name>
    <dbReference type="NCBI Taxonomy" id="7962"/>
    <lineage>
        <taxon>Eukaryota</taxon>
        <taxon>Metazoa</taxon>
        <taxon>Chordata</taxon>
        <taxon>Craniata</taxon>
        <taxon>Vertebrata</taxon>
        <taxon>Euteleostomi</taxon>
        <taxon>Actinopterygii</taxon>
        <taxon>Neopterygii</taxon>
        <taxon>Teleostei</taxon>
        <taxon>Ostariophysi</taxon>
        <taxon>Cypriniformes</taxon>
        <taxon>Cyprinidae</taxon>
        <taxon>Cyprininae</taxon>
        <taxon>Cyprinus</taxon>
    </lineage>
</organism>
<sequence length="174" mass="19680">MLQSTQIPFEQDRALLAVERLQQRLKKRGELPAEEKLSLLKSVLQSPLFNQILNMQETGQQHENQQVRHHHHHSPSHKKAYTNTKICPNIKHISLFESILFYLLYLLLFQGRTVLSFDLEKGVSALGISIIGLETESSGGHGIFIQKIQPDSVACSDGRLHKGDQILAVNARLL</sequence>
<proteinExistence type="predicted"/>
<evidence type="ECO:0000313" key="12">
    <source>
        <dbReference type="Ensembl" id="ENSCCRP00020062688.1"/>
    </source>
</evidence>
<feature type="region of interest" description="Disordered" evidence="9">
    <location>
        <begin position="60"/>
        <end position="80"/>
    </location>
</feature>
<evidence type="ECO:0000256" key="2">
    <source>
        <dbReference type="ARBA" id="ARBA00004435"/>
    </source>
</evidence>
<dbReference type="GO" id="GO:0005923">
    <property type="term" value="C:bicellular tight junction"/>
    <property type="evidence" value="ECO:0007669"/>
    <property type="project" value="UniProtKB-SubCell"/>
</dbReference>
<evidence type="ECO:0000256" key="1">
    <source>
        <dbReference type="ARBA" id="ARBA00004221"/>
    </source>
</evidence>
<dbReference type="InterPro" id="IPR036034">
    <property type="entry name" value="PDZ_sf"/>
</dbReference>
<evidence type="ECO:0000256" key="8">
    <source>
        <dbReference type="ARBA" id="ARBA00023136"/>
    </source>
</evidence>
<dbReference type="Gene3D" id="1.10.287.650">
    <property type="entry name" value="L27 domain"/>
    <property type="match status" value="1"/>
</dbReference>
<dbReference type="Proteomes" id="UP000694701">
    <property type="component" value="Unplaced"/>
</dbReference>
<evidence type="ECO:0000256" key="7">
    <source>
        <dbReference type="ARBA" id="ARBA00022949"/>
    </source>
</evidence>
<keyword evidence="3" id="KW-0796">Tight junction</keyword>
<keyword evidence="4" id="KW-1003">Cell membrane</keyword>
<keyword evidence="8" id="KW-0472">Membrane</keyword>
<dbReference type="InterPro" id="IPR015132">
    <property type="entry name" value="L27_2"/>
</dbReference>
<dbReference type="PROSITE" id="PS50106">
    <property type="entry name" value="PDZ"/>
    <property type="match status" value="1"/>
</dbReference>
<keyword evidence="6" id="KW-0677">Repeat</keyword>
<dbReference type="InterPro" id="IPR004172">
    <property type="entry name" value="L27_dom"/>
</dbReference>
<dbReference type="GO" id="GO:0120192">
    <property type="term" value="P:tight junction assembly"/>
    <property type="evidence" value="ECO:0007669"/>
    <property type="project" value="TreeGrafter"/>
</dbReference>
<dbReference type="PANTHER" id="PTHR19964:SF10">
    <property type="entry name" value="MULTIPLE PDZ DOMAIN PROTEIN"/>
    <property type="match status" value="1"/>
</dbReference>
<evidence type="ECO:0000259" key="10">
    <source>
        <dbReference type="PROSITE" id="PS50106"/>
    </source>
</evidence>
<evidence type="ECO:0008006" key="14">
    <source>
        <dbReference type="Google" id="ProtNLM"/>
    </source>
</evidence>
<comment type="subcellular location">
    <subcellularLocation>
        <location evidence="1">Apical cell membrane</location>
    </subcellularLocation>
    <subcellularLocation>
        <location evidence="2">Cell junction</location>
        <location evidence="2">Tight junction</location>
    </subcellularLocation>
</comment>
<dbReference type="SUPFAM" id="SSF50156">
    <property type="entry name" value="PDZ domain-like"/>
    <property type="match status" value="1"/>
</dbReference>
<feature type="compositionally biased region" description="Basic residues" evidence="9">
    <location>
        <begin position="67"/>
        <end position="80"/>
    </location>
</feature>
<protein>
    <recommendedName>
        <fullName evidence="14">PDZ domain-containing protein</fullName>
    </recommendedName>
</protein>
<dbReference type="Ensembl" id="ENSCCRT00020069031.1">
    <property type="protein sequence ID" value="ENSCCRP00020062688.1"/>
    <property type="gene ID" value="ENSCCRG00020029586.1"/>
</dbReference>
<dbReference type="Gene3D" id="2.30.42.10">
    <property type="match status" value="1"/>
</dbReference>
<dbReference type="PANTHER" id="PTHR19964">
    <property type="entry name" value="MULTIPLE PDZ DOMAIN PROTEIN"/>
    <property type="match status" value="1"/>
</dbReference>
<feature type="domain" description="L27" evidence="11">
    <location>
        <begin position="1"/>
        <end position="67"/>
    </location>
</feature>
<evidence type="ECO:0000256" key="3">
    <source>
        <dbReference type="ARBA" id="ARBA00022427"/>
    </source>
</evidence>
<dbReference type="Pfam" id="PF09045">
    <property type="entry name" value="L27_2"/>
    <property type="match status" value="1"/>
</dbReference>
<keyword evidence="5" id="KW-0597">Phosphoprotein</keyword>
<evidence type="ECO:0000256" key="4">
    <source>
        <dbReference type="ARBA" id="ARBA00022475"/>
    </source>
</evidence>
<evidence type="ECO:0000256" key="6">
    <source>
        <dbReference type="ARBA" id="ARBA00022737"/>
    </source>
</evidence>
<feature type="domain" description="PDZ" evidence="10">
    <location>
        <begin position="116"/>
        <end position="174"/>
    </location>
</feature>
<evidence type="ECO:0000259" key="11">
    <source>
        <dbReference type="PROSITE" id="PS51022"/>
    </source>
</evidence>
<evidence type="ECO:0000256" key="9">
    <source>
        <dbReference type="SAM" id="MobiDB-lite"/>
    </source>
</evidence>
<dbReference type="InterPro" id="IPR051342">
    <property type="entry name" value="PDZ_scaffold"/>
</dbReference>
<dbReference type="Pfam" id="PF00595">
    <property type="entry name" value="PDZ"/>
    <property type="match status" value="1"/>
</dbReference>
<dbReference type="InterPro" id="IPR001478">
    <property type="entry name" value="PDZ"/>
</dbReference>
<evidence type="ECO:0000313" key="13">
    <source>
        <dbReference type="Proteomes" id="UP000694701"/>
    </source>
</evidence>
<dbReference type="SUPFAM" id="SSF101288">
    <property type="entry name" value="L27 domain"/>
    <property type="match status" value="1"/>
</dbReference>
<name>A0A8C2G0B2_CYPCA</name>
<dbReference type="AlphaFoldDB" id="A0A8C2G0B2"/>
<dbReference type="GO" id="GO:0005737">
    <property type="term" value="C:cytoplasm"/>
    <property type="evidence" value="ECO:0007669"/>
    <property type="project" value="TreeGrafter"/>
</dbReference>
<evidence type="ECO:0000256" key="5">
    <source>
        <dbReference type="ARBA" id="ARBA00022553"/>
    </source>
</evidence>